<dbReference type="Proteomes" id="UP000237822">
    <property type="component" value="Unassembled WGS sequence"/>
</dbReference>
<feature type="transmembrane region" description="Helical" evidence="2">
    <location>
        <begin position="91"/>
        <end position="118"/>
    </location>
</feature>
<reference evidence="3 4" key="1">
    <citation type="submission" date="2018-03" db="EMBL/GenBank/DDBJ databases">
        <title>Genomic Encyclopedia of Archaeal and Bacterial Type Strains, Phase II (KMG-II): from individual species to whole genera.</title>
        <authorList>
            <person name="Goeker M."/>
        </authorList>
    </citation>
    <scope>NUCLEOTIDE SEQUENCE [LARGE SCALE GENOMIC DNA]</scope>
    <source>
        <strain evidence="3 4">ATCC BAA-1496</strain>
    </source>
</reference>
<protein>
    <recommendedName>
        <fullName evidence="5">ABC-2 family transporter</fullName>
    </recommendedName>
</protein>
<feature type="transmembrane region" description="Helical" evidence="2">
    <location>
        <begin position="213"/>
        <end position="232"/>
    </location>
</feature>
<gene>
    <name evidence="3" type="ORF">BCF74_109106</name>
</gene>
<keyword evidence="2" id="KW-0812">Transmembrane</keyword>
<feature type="compositionally biased region" description="Low complexity" evidence="1">
    <location>
        <begin position="20"/>
        <end position="32"/>
    </location>
</feature>
<keyword evidence="4" id="KW-1185">Reference proteome</keyword>
<evidence type="ECO:0000256" key="1">
    <source>
        <dbReference type="SAM" id="MobiDB-lite"/>
    </source>
</evidence>
<name>A0A2T0UNP3_9MICO</name>
<sequence length="286" mass="30038">MTTTDSRSTEPVVARGGAVGAPAAATGMSAASGRHEGRPEGRPGVPMSRLITVELRKMVDTRAGRWMLIAMSAISLVVVAAFLIWGPAEEATYGTFLGLTSFPLVMLLPIVGIMAATAEWSQRTGLVTFTLEPRRGKVITAKIVGAMILGLVVTASAFAASAIANVISGVGDGAGTWDVTWKVALGVILGFLIYVVQGIAFGFLFLNTPMAIVASLILPTAWSIASSIVSSLEKVGAWLDLGRVTEPLFSGTMTGENWGQLATSFSVWVLLPLAIGSWRVMTREVK</sequence>
<feature type="transmembrane region" description="Helical" evidence="2">
    <location>
        <begin position="66"/>
        <end position="85"/>
    </location>
</feature>
<keyword evidence="2" id="KW-1133">Transmembrane helix</keyword>
<evidence type="ECO:0008006" key="5">
    <source>
        <dbReference type="Google" id="ProtNLM"/>
    </source>
</evidence>
<feature type="transmembrane region" description="Helical" evidence="2">
    <location>
        <begin position="258"/>
        <end position="278"/>
    </location>
</feature>
<evidence type="ECO:0000313" key="3">
    <source>
        <dbReference type="EMBL" id="PRY59516.1"/>
    </source>
</evidence>
<keyword evidence="2" id="KW-0472">Membrane</keyword>
<accession>A0A2T0UNP3</accession>
<dbReference type="EMBL" id="PVTI01000009">
    <property type="protein sequence ID" value="PRY59516.1"/>
    <property type="molecule type" value="Genomic_DNA"/>
</dbReference>
<dbReference type="AlphaFoldDB" id="A0A2T0UNP3"/>
<proteinExistence type="predicted"/>
<comment type="caution">
    <text evidence="3">The sequence shown here is derived from an EMBL/GenBank/DDBJ whole genome shotgun (WGS) entry which is preliminary data.</text>
</comment>
<dbReference type="OrthoDB" id="3822725at2"/>
<evidence type="ECO:0000256" key="2">
    <source>
        <dbReference type="SAM" id="Phobius"/>
    </source>
</evidence>
<dbReference type="RefSeq" id="WP_106297301.1">
    <property type="nucleotide sequence ID" value="NZ_PVTI01000009.1"/>
</dbReference>
<feature type="transmembrane region" description="Helical" evidence="2">
    <location>
        <begin position="183"/>
        <end position="206"/>
    </location>
</feature>
<organism evidence="3 4">
    <name type="scientific">Knoellia remsis</name>
    <dbReference type="NCBI Taxonomy" id="407159"/>
    <lineage>
        <taxon>Bacteria</taxon>
        <taxon>Bacillati</taxon>
        <taxon>Actinomycetota</taxon>
        <taxon>Actinomycetes</taxon>
        <taxon>Micrococcales</taxon>
        <taxon>Intrasporangiaceae</taxon>
        <taxon>Knoellia</taxon>
    </lineage>
</organism>
<evidence type="ECO:0000313" key="4">
    <source>
        <dbReference type="Proteomes" id="UP000237822"/>
    </source>
</evidence>
<feature type="region of interest" description="Disordered" evidence="1">
    <location>
        <begin position="20"/>
        <end position="45"/>
    </location>
</feature>
<feature type="transmembrane region" description="Helical" evidence="2">
    <location>
        <begin position="139"/>
        <end position="163"/>
    </location>
</feature>